<feature type="transmembrane region" description="Helical" evidence="14">
    <location>
        <begin position="301"/>
        <end position="323"/>
    </location>
</feature>
<evidence type="ECO:0000256" key="4">
    <source>
        <dbReference type="ARBA" id="ARBA00022475"/>
    </source>
</evidence>
<dbReference type="InterPro" id="IPR003660">
    <property type="entry name" value="HAMP_dom"/>
</dbReference>
<keyword evidence="8" id="KW-0547">Nucleotide-binding</keyword>
<evidence type="ECO:0000256" key="9">
    <source>
        <dbReference type="ARBA" id="ARBA00022777"/>
    </source>
</evidence>
<keyword evidence="6" id="KW-0808">Transferase</keyword>
<dbReference type="PROSITE" id="PS50109">
    <property type="entry name" value="HIS_KIN"/>
    <property type="match status" value="1"/>
</dbReference>
<accession>A0ABU8XM46</accession>
<dbReference type="SUPFAM" id="SSF55785">
    <property type="entry name" value="PYP-like sensor domain (PAS domain)"/>
    <property type="match status" value="1"/>
</dbReference>
<dbReference type="InterPro" id="IPR000014">
    <property type="entry name" value="PAS"/>
</dbReference>
<dbReference type="PROSITE" id="PS50885">
    <property type="entry name" value="HAMP"/>
    <property type="match status" value="1"/>
</dbReference>
<protein>
    <recommendedName>
        <fullName evidence="3">histidine kinase</fullName>
        <ecNumber evidence="3">2.7.13.3</ecNumber>
    </recommendedName>
</protein>
<dbReference type="InterPro" id="IPR017232">
    <property type="entry name" value="NtrY"/>
</dbReference>
<dbReference type="PIRSF" id="PIRSF037532">
    <property type="entry name" value="STHK_NtrY"/>
    <property type="match status" value="1"/>
</dbReference>
<keyword evidence="7 14" id="KW-0812">Transmembrane</keyword>
<dbReference type="InterPro" id="IPR003594">
    <property type="entry name" value="HATPase_dom"/>
</dbReference>
<dbReference type="PRINTS" id="PR00344">
    <property type="entry name" value="BCTRLSENSOR"/>
</dbReference>
<feature type="transmembrane region" description="Helical" evidence="14">
    <location>
        <begin position="102"/>
        <end position="125"/>
    </location>
</feature>
<dbReference type="Pfam" id="PF02518">
    <property type="entry name" value="HATPase_c"/>
    <property type="match status" value="1"/>
</dbReference>
<dbReference type="PANTHER" id="PTHR43065:SF10">
    <property type="entry name" value="PEROXIDE STRESS-ACTIVATED HISTIDINE KINASE MAK3"/>
    <property type="match status" value="1"/>
</dbReference>
<dbReference type="CDD" id="cd00082">
    <property type="entry name" value="HisKA"/>
    <property type="match status" value="1"/>
</dbReference>
<dbReference type="InterPro" id="IPR036097">
    <property type="entry name" value="HisK_dim/P_sf"/>
</dbReference>
<keyword evidence="13 14" id="KW-0472">Membrane</keyword>
<organism evidence="17 18">
    <name type="scientific">Benzoatithermus flavus</name>
    <dbReference type="NCBI Taxonomy" id="3108223"/>
    <lineage>
        <taxon>Bacteria</taxon>
        <taxon>Pseudomonadati</taxon>
        <taxon>Pseudomonadota</taxon>
        <taxon>Alphaproteobacteria</taxon>
        <taxon>Geminicoccales</taxon>
        <taxon>Geminicoccaceae</taxon>
        <taxon>Benzoatithermus</taxon>
    </lineage>
</organism>
<dbReference type="Gene3D" id="3.30.565.10">
    <property type="entry name" value="Histidine kinase-like ATPase, C-terminal domain"/>
    <property type="match status" value="1"/>
</dbReference>
<evidence type="ECO:0000256" key="12">
    <source>
        <dbReference type="ARBA" id="ARBA00023012"/>
    </source>
</evidence>
<dbReference type="Pfam" id="PF19312">
    <property type="entry name" value="NtrY_N"/>
    <property type="match status" value="1"/>
</dbReference>
<dbReference type="SMART" id="SM00304">
    <property type="entry name" value="HAMP"/>
    <property type="match status" value="1"/>
</dbReference>
<keyword evidence="10" id="KW-0067">ATP-binding</keyword>
<dbReference type="CDD" id="cd06225">
    <property type="entry name" value="HAMP"/>
    <property type="match status" value="1"/>
</dbReference>
<name>A0ABU8XM46_9PROT</name>
<dbReference type="EC" id="2.7.13.3" evidence="3"/>
<feature type="transmembrane region" description="Helical" evidence="14">
    <location>
        <begin position="59"/>
        <end position="82"/>
    </location>
</feature>
<dbReference type="InterPro" id="IPR004358">
    <property type="entry name" value="Sig_transdc_His_kin-like_C"/>
</dbReference>
<dbReference type="Gene3D" id="1.10.287.130">
    <property type="match status" value="1"/>
</dbReference>
<keyword evidence="12" id="KW-0902">Two-component regulatory system</keyword>
<dbReference type="Pfam" id="PF00989">
    <property type="entry name" value="PAS"/>
    <property type="match status" value="1"/>
</dbReference>
<evidence type="ECO:0000256" key="14">
    <source>
        <dbReference type="SAM" id="Phobius"/>
    </source>
</evidence>
<evidence type="ECO:0000259" key="16">
    <source>
        <dbReference type="PROSITE" id="PS50885"/>
    </source>
</evidence>
<comment type="caution">
    <text evidence="17">The sequence shown here is derived from an EMBL/GenBank/DDBJ whole genome shotgun (WGS) entry which is preliminary data.</text>
</comment>
<dbReference type="Gene3D" id="6.10.340.10">
    <property type="match status" value="1"/>
</dbReference>
<evidence type="ECO:0000259" key="15">
    <source>
        <dbReference type="PROSITE" id="PS50109"/>
    </source>
</evidence>
<dbReference type="InterPro" id="IPR005467">
    <property type="entry name" value="His_kinase_dom"/>
</dbReference>
<dbReference type="EMBL" id="JBBLZC010000001">
    <property type="protein sequence ID" value="MEK0081525.1"/>
    <property type="molecule type" value="Genomic_DNA"/>
</dbReference>
<dbReference type="SUPFAM" id="SSF55874">
    <property type="entry name" value="ATPase domain of HSP90 chaperone/DNA topoisomerase II/histidine kinase"/>
    <property type="match status" value="1"/>
</dbReference>
<dbReference type="Pfam" id="PF00512">
    <property type="entry name" value="HisKA"/>
    <property type="match status" value="1"/>
</dbReference>
<dbReference type="CDD" id="cd00130">
    <property type="entry name" value="PAS"/>
    <property type="match status" value="1"/>
</dbReference>
<dbReference type="InterPro" id="IPR013767">
    <property type="entry name" value="PAS_fold"/>
</dbReference>
<dbReference type="RefSeq" id="WP_418157379.1">
    <property type="nucleotide sequence ID" value="NZ_JBBLZC010000001.1"/>
</dbReference>
<evidence type="ECO:0000313" key="18">
    <source>
        <dbReference type="Proteomes" id="UP001375743"/>
    </source>
</evidence>
<reference evidence="17 18" key="1">
    <citation type="submission" date="2024-01" db="EMBL/GenBank/DDBJ databases">
        <title>Multi-omics insights into the function and evolution of sodium benzoate biodegradation pathways in Benzoatithermus flavus gen. nov., sp. nov. from hot spring.</title>
        <authorList>
            <person name="Hu C.-J."/>
            <person name="Li W.-J."/>
        </authorList>
    </citation>
    <scope>NUCLEOTIDE SEQUENCE [LARGE SCALE GENOMIC DNA]</scope>
    <source>
        <strain evidence="17 18">SYSU G07066</strain>
    </source>
</reference>
<feature type="domain" description="HAMP" evidence="16">
    <location>
        <begin position="324"/>
        <end position="378"/>
    </location>
</feature>
<dbReference type="GO" id="GO:0016301">
    <property type="term" value="F:kinase activity"/>
    <property type="evidence" value="ECO:0007669"/>
    <property type="project" value="UniProtKB-KW"/>
</dbReference>
<keyword evidence="4" id="KW-1003">Cell membrane</keyword>
<evidence type="ECO:0000256" key="2">
    <source>
        <dbReference type="ARBA" id="ARBA00004651"/>
    </source>
</evidence>
<keyword evidence="9 17" id="KW-0418">Kinase</keyword>
<dbReference type="SUPFAM" id="SSF47384">
    <property type="entry name" value="Homodimeric domain of signal transducing histidine kinase"/>
    <property type="match status" value="1"/>
</dbReference>
<dbReference type="NCBIfam" id="TIGR00229">
    <property type="entry name" value="sensory_box"/>
    <property type="match status" value="1"/>
</dbReference>
<evidence type="ECO:0000256" key="1">
    <source>
        <dbReference type="ARBA" id="ARBA00000085"/>
    </source>
</evidence>
<gene>
    <name evidence="17" type="ORF">U1T56_00045</name>
</gene>
<evidence type="ECO:0000256" key="13">
    <source>
        <dbReference type="ARBA" id="ARBA00023136"/>
    </source>
</evidence>
<evidence type="ECO:0000256" key="5">
    <source>
        <dbReference type="ARBA" id="ARBA00022553"/>
    </source>
</evidence>
<keyword evidence="18" id="KW-1185">Reference proteome</keyword>
<dbReference type="SMART" id="SM00388">
    <property type="entry name" value="HisKA"/>
    <property type="match status" value="1"/>
</dbReference>
<dbReference type="InterPro" id="IPR045671">
    <property type="entry name" value="NtrY-like_N"/>
</dbReference>
<dbReference type="InterPro" id="IPR035965">
    <property type="entry name" value="PAS-like_dom_sf"/>
</dbReference>
<evidence type="ECO:0000256" key="11">
    <source>
        <dbReference type="ARBA" id="ARBA00022989"/>
    </source>
</evidence>
<dbReference type="Gene3D" id="3.30.450.20">
    <property type="entry name" value="PAS domain"/>
    <property type="match status" value="1"/>
</dbReference>
<evidence type="ECO:0000256" key="7">
    <source>
        <dbReference type="ARBA" id="ARBA00022692"/>
    </source>
</evidence>
<keyword evidence="5" id="KW-0597">Phosphoprotein</keyword>
<sequence length="732" mass="80835">MRAVFPDHQPLGAALWARLRQVDLERRLALVLTVSAIAAGLATYWLISRSPPYGPDVGTVLVLLNLDLVLLLLLGVVIARRLTQLVLQRRQGSAGSRLHTRLVLLFSGVAVTPAIIVAVFSVFFLSSGLENWFSERVRNALENSLAVAQAYLQEHKENIRADALAMAADLNRESISPEFGPARLRQVVNAQAALRSLTEAVVLDGAGRVLARTGLSFTMEIEQIPTEALDRAANGEVVVLTSDTEDRVRALVRLDGFGDAYLFIGRFVDAKVLGYMERTQTMVAEYQRMQSERSGIQITSALIFMIVALLLLFASVWVGMALANQLVAPISRLITAANRVRSGDLLARVPEEGPDSDEFVMLSRAFNRMTSQLESQRSELIQANQQLDERRRFTETVLAGVSAGVIGIDPEHKIVLPNQAAQDFLGDEDGEIVGQRIEAVLPGVEKLFEALAQHPDELIERQLSLFRHGRERTLLVRLSPQRDGGRTLGYIVTFDDITALLSAQRQAAWAEVARRIAHEVKNPLTPIRLSAERLERKYLGQVHEEDRESFRKSVGTIVRQVDTIGRLISEFSAFARMPAPVMREENVDELVRDAVFLQQSAWPQIRFTVELPPSRPVRLVCDGAKLSQALTNLLQNSINALSEGRQPQHGAITVRVSSNDAHVAIEVEDDGPGFPSDRERLFEPYVTTRAKGTGLGLAIVKKIMEEHGGTVELLAGERGGALVRLTFPLRTV</sequence>
<evidence type="ECO:0000256" key="3">
    <source>
        <dbReference type="ARBA" id="ARBA00012438"/>
    </source>
</evidence>
<dbReference type="SUPFAM" id="SSF158472">
    <property type="entry name" value="HAMP domain-like"/>
    <property type="match status" value="1"/>
</dbReference>
<evidence type="ECO:0000313" key="17">
    <source>
        <dbReference type="EMBL" id="MEK0081525.1"/>
    </source>
</evidence>
<evidence type="ECO:0000256" key="6">
    <source>
        <dbReference type="ARBA" id="ARBA00022679"/>
    </source>
</evidence>
<dbReference type="PANTHER" id="PTHR43065">
    <property type="entry name" value="SENSOR HISTIDINE KINASE"/>
    <property type="match status" value="1"/>
</dbReference>
<evidence type="ECO:0000256" key="10">
    <source>
        <dbReference type="ARBA" id="ARBA00022840"/>
    </source>
</evidence>
<feature type="transmembrane region" description="Helical" evidence="14">
    <location>
        <begin position="28"/>
        <end position="47"/>
    </location>
</feature>
<feature type="domain" description="Histidine kinase" evidence="15">
    <location>
        <begin position="515"/>
        <end position="731"/>
    </location>
</feature>
<keyword evidence="11 14" id="KW-1133">Transmembrane helix</keyword>
<proteinExistence type="predicted"/>
<dbReference type="InterPro" id="IPR036890">
    <property type="entry name" value="HATPase_C_sf"/>
</dbReference>
<dbReference type="Pfam" id="PF00672">
    <property type="entry name" value="HAMP"/>
    <property type="match status" value="1"/>
</dbReference>
<dbReference type="Proteomes" id="UP001375743">
    <property type="component" value="Unassembled WGS sequence"/>
</dbReference>
<comment type="catalytic activity">
    <reaction evidence="1">
        <text>ATP + protein L-histidine = ADP + protein N-phospho-L-histidine.</text>
        <dbReference type="EC" id="2.7.13.3"/>
    </reaction>
</comment>
<comment type="subcellular location">
    <subcellularLocation>
        <location evidence="2">Cell membrane</location>
        <topology evidence="2">Multi-pass membrane protein</topology>
    </subcellularLocation>
</comment>
<dbReference type="InterPro" id="IPR003661">
    <property type="entry name" value="HisK_dim/P_dom"/>
</dbReference>
<evidence type="ECO:0000256" key="8">
    <source>
        <dbReference type="ARBA" id="ARBA00022741"/>
    </source>
</evidence>
<dbReference type="SMART" id="SM00387">
    <property type="entry name" value="HATPase_c"/>
    <property type="match status" value="1"/>
</dbReference>